<keyword evidence="5" id="KW-1185">Reference proteome</keyword>
<feature type="chain" id="PRO_5044341624" description="DUF6787 domain-containing protein" evidence="2">
    <location>
        <begin position="19"/>
        <end position="165"/>
    </location>
</feature>
<gene>
    <name evidence="4" type="ORF">AB1Y20_010108</name>
</gene>
<protein>
    <recommendedName>
        <fullName evidence="3">DUF6787 domain-containing protein</fullName>
    </recommendedName>
</protein>
<accession>A0AB34K7D5</accession>
<evidence type="ECO:0000313" key="4">
    <source>
        <dbReference type="EMBL" id="KAL1528781.1"/>
    </source>
</evidence>
<dbReference type="AlphaFoldDB" id="A0AB34K7D5"/>
<keyword evidence="1" id="KW-1133">Transmembrane helix</keyword>
<evidence type="ECO:0000256" key="1">
    <source>
        <dbReference type="SAM" id="Phobius"/>
    </source>
</evidence>
<feature type="signal peptide" evidence="2">
    <location>
        <begin position="1"/>
        <end position="18"/>
    </location>
</feature>
<keyword evidence="1" id="KW-0812">Transmembrane</keyword>
<dbReference type="Proteomes" id="UP001515480">
    <property type="component" value="Unassembled WGS sequence"/>
</dbReference>
<feature type="domain" description="DUF6787" evidence="3">
    <location>
        <begin position="71"/>
        <end position="148"/>
    </location>
</feature>
<dbReference type="EMBL" id="JBGBPQ010000002">
    <property type="protein sequence ID" value="KAL1528781.1"/>
    <property type="molecule type" value="Genomic_DNA"/>
</dbReference>
<feature type="transmembrane region" description="Helical" evidence="1">
    <location>
        <begin position="107"/>
        <end position="131"/>
    </location>
</feature>
<keyword evidence="2" id="KW-0732">Signal</keyword>
<evidence type="ECO:0000259" key="3">
    <source>
        <dbReference type="Pfam" id="PF20584"/>
    </source>
</evidence>
<dbReference type="InterPro" id="IPR046714">
    <property type="entry name" value="DUF6787"/>
</dbReference>
<name>A0AB34K7D5_PRYPA</name>
<feature type="transmembrane region" description="Helical" evidence="1">
    <location>
        <begin position="68"/>
        <end position="86"/>
    </location>
</feature>
<proteinExistence type="predicted"/>
<reference evidence="4 5" key="1">
    <citation type="journal article" date="2024" name="Science">
        <title>Giant polyketide synthase enzymes in the biosynthesis of giant marine polyether toxins.</title>
        <authorList>
            <person name="Fallon T.R."/>
            <person name="Shende V.V."/>
            <person name="Wierzbicki I.H."/>
            <person name="Pendleton A.L."/>
            <person name="Watervoot N.F."/>
            <person name="Auber R.P."/>
            <person name="Gonzalez D.J."/>
            <person name="Wisecaver J.H."/>
            <person name="Moore B.S."/>
        </authorList>
    </citation>
    <scope>NUCLEOTIDE SEQUENCE [LARGE SCALE GENOMIC DNA]</scope>
    <source>
        <strain evidence="4 5">12B1</strain>
    </source>
</reference>
<dbReference type="Pfam" id="PF20584">
    <property type="entry name" value="DUF6787"/>
    <property type="match status" value="1"/>
</dbReference>
<comment type="caution">
    <text evidence="4">The sequence shown here is derived from an EMBL/GenBank/DDBJ whole genome shotgun (WGS) entry which is preliminary data.</text>
</comment>
<sequence length="165" mass="17862">MAMVLAARLALLPQACRLSATSPASRAPSSGGVRPLCSRTAHDRTPFARFWAWTTRERPSWRHDKLEAAVALCVFGVTGSTSVALVRPALKSTLGLEGSLRDGPNSYRLLSVVLVSPIYAVLLGAFGTLAGRHTFFAGMSRRILSRFIPGVVLQRAANLFRQMKP</sequence>
<evidence type="ECO:0000313" key="5">
    <source>
        <dbReference type="Proteomes" id="UP001515480"/>
    </source>
</evidence>
<keyword evidence="1" id="KW-0472">Membrane</keyword>
<evidence type="ECO:0000256" key="2">
    <source>
        <dbReference type="SAM" id="SignalP"/>
    </source>
</evidence>
<organism evidence="4 5">
    <name type="scientific">Prymnesium parvum</name>
    <name type="common">Toxic golden alga</name>
    <dbReference type="NCBI Taxonomy" id="97485"/>
    <lineage>
        <taxon>Eukaryota</taxon>
        <taxon>Haptista</taxon>
        <taxon>Haptophyta</taxon>
        <taxon>Prymnesiophyceae</taxon>
        <taxon>Prymnesiales</taxon>
        <taxon>Prymnesiaceae</taxon>
        <taxon>Prymnesium</taxon>
    </lineage>
</organism>